<accession>A0A2H0D1H3</accession>
<organism evidence="1 2">
    <name type="scientific">Candidatus Kuenenbacteria bacterium CG22_combo_CG10-13_8_21_14_all_39_9</name>
    <dbReference type="NCBI Taxonomy" id="1974621"/>
    <lineage>
        <taxon>Bacteria</taxon>
        <taxon>Candidatus Kueneniibacteriota</taxon>
    </lineage>
</organism>
<evidence type="ECO:0000313" key="1">
    <source>
        <dbReference type="EMBL" id="PIP75982.1"/>
    </source>
</evidence>
<protein>
    <recommendedName>
        <fullName evidence="3">HTH iclR-type domain-containing protein</fullName>
    </recommendedName>
</protein>
<comment type="caution">
    <text evidence="1">The sequence shown here is derived from an EMBL/GenBank/DDBJ whole genome shotgun (WGS) entry which is preliminary data.</text>
</comment>
<name>A0A2H0D1H3_9BACT</name>
<proteinExistence type="predicted"/>
<evidence type="ECO:0008006" key="3">
    <source>
        <dbReference type="Google" id="ProtNLM"/>
    </source>
</evidence>
<gene>
    <name evidence="1" type="ORF">COW86_00700</name>
</gene>
<sequence length="64" mass="7299">MKKRHKIIIKAFRDLGGKATLGELSEKTGLHVNRLSQSMYSMGQYINLVFLGGRGKDQKYEIKD</sequence>
<dbReference type="Proteomes" id="UP000230159">
    <property type="component" value="Unassembled WGS sequence"/>
</dbReference>
<dbReference type="AlphaFoldDB" id="A0A2H0D1H3"/>
<dbReference type="EMBL" id="PCTN01000030">
    <property type="protein sequence ID" value="PIP75982.1"/>
    <property type="molecule type" value="Genomic_DNA"/>
</dbReference>
<evidence type="ECO:0000313" key="2">
    <source>
        <dbReference type="Proteomes" id="UP000230159"/>
    </source>
</evidence>
<reference evidence="1 2" key="1">
    <citation type="submission" date="2017-09" db="EMBL/GenBank/DDBJ databases">
        <title>Depth-based differentiation of microbial function through sediment-hosted aquifers and enrichment of novel symbionts in the deep terrestrial subsurface.</title>
        <authorList>
            <person name="Probst A.J."/>
            <person name="Ladd B."/>
            <person name="Jarett J.K."/>
            <person name="Geller-Mcgrath D.E."/>
            <person name="Sieber C.M."/>
            <person name="Emerson J.B."/>
            <person name="Anantharaman K."/>
            <person name="Thomas B.C."/>
            <person name="Malmstrom R."/>
            <person name="Stieglmeier M."/>
            <person name="Klingl A."/>
            <person name="Woyke T."/>
            <person name="Ryan C.M."/>
            <person name="Banfield J.F."/>
        </authorList>
    </citation>
    <scope>NUCLEOTIDE SEQUENCE [LARGE SCALE GENOMIC DNA]</scope>
    <source>
        <strain evidence="1">CG22_combo_CG10-13_8_21_14_all_39_9</strain>
    </source>
</reference>